<evidence type="ECO:0000256" key="1">
    <source>
        <dbReference type="SAM" id="Phobius"/>
    </source>
</evidence>
<proteinExistence type="predicted"/>
<protein>
    <submittedName>
        <fullName evidence="2">PxGV-Corf69 protein</fullName>
    </submittedName>
    <submittedName>
        <fullName evidence="3">PxGV-Korf69 protein</fullName>
    </submittedName>
    <submittedName>
        <fullName evidence="4">PxGV-Morf69 protein</fullName>
    </submittedName>
</protein>
<evidence type="ECO:0000313" key="4">
    <source>
        <dbReference type="EMBL" id="AMQ35915.1"/>
    </source>
</evidence>
<dbReference type="EMBL" id="KU529793">
    <property type="protein sequence ID" value="AMQ35915.1"/>
    <property type="molecule type" value="Genomic_DNA"/>
</dbReference>
<organism evidence="4">
    <name type="scientific">Plutella xylostella granulovirus</name>
    <dbReference type="NCBI Taxonomy" id="98383"/>
    <lineage>
        <taxon>Viruses</taxon>
        <taxon>Viruses incertae sedis</taxon>
        <taxon>Naldaviricetes</taxon>
        <taxon>Lefavirales</taxon>
        <taxon>Baculoviridae</taxon>
        <taxon>Betabaculovirus</taxon>
        <taxon>Betabaculovirus pluxylostellae</taxon>
    </lineage>
</organism>
<reference evidence="4" key="1">
    <citation type="submission" date="2016-01" db="EMBL/GenBank/DDBJ databases">
        <title>Complete Genome Sequences of Four Plutella xylostella Granulovirus Isolates.</title>
        <authorList>
            <person name="Spence R.J."/>
            <person name="Noune C."/>
            <person name="Hauxwell C."/>
        </authorList>
    </citation>
    <scope>NUCLEOTIDE SEQUENCE</scope>
    <source>
        <strain evidence="2">PxGV_C</strain>
        <strain evidence="3">PxGV_K</strain>
        <strain evidence="4">PxGV_M</strain>
    </source>
</reference>
<dbReference type="EMBL" id="KU529792">
    <property type="protein sequence ID" value="AMQ35798.1"/>
    <property type="molecule type" value="Genomic_DNA"/>
</dbReference>
<gene>
    <name evidence="4" type="primary">PxGV-Morf69</name>
    <name evidence="2" type="synonym">PxGV-Corf69</name>
    <name evidence="3" type="synonym">PxGV-Korf69</name>
</gene>
<sequence length="161" mass="18373">MDKDILIQIIVCVSIFILIIVIYYFNIFNLYRLKIKRSAYLDIQPHIKLMSRDNERLFLINPERVVIYNPGDVIYYYFEGGVSQRVCPDKEYAVVRISGTDIKMINQSGVYNVACTGISSLSLLDNFSETVSQQNIPIADARFTLLDILNFLIANGYASVA</sequence>
<evidence type="ECO:0000313" key="2">
    <source>
        <dbReference type="EMBL" id="AMQ35681.1"/>
    </source>
</evidence>
<dbReference type="Pfam" id="PF04798">
    <property type="entry name" value="Baculo_19"/>
    <property type="match status" value="1"/>
</dbReference>
<name>A0A142DWE7_9BBAC</name>
<keyword evidence="1" id="KW-1133">Transmembrane helix</keyword>
<accession>A0A142DWE7</accession>
<evidence type="ECO:0000313" key="3">
    <source>
        <dbReference type="EMBL" id="AMQ35798.1"/>
    </source>
</evidence>
<keyword evidence="1" id="KW-0472">Membrane</keyword>
<keyword evidence="1" id="KW-0812">Transmembrane</keyword>
<dbReference type="InterPro" id="IPR006883">
    <property type="entry name" value="AcMNPV_PIF-4"/>
</dbReference>
<feature type="transmembrane region" description="Helical" evidence="1">
    <location>
        <begin position="6"/>
        <end position="27"/>
    </location>
</feature>
<dbReference type="EMBL" id="KU529791">
    <property type="protein sequence ID" value="AMQ35681.1"/>
    <property type="molecule type" value="Genomic_DNA"/>
</dbReference>